<keyword evidence="2 8" id="KW-0863">Zinc-finger</keyword>
<dbReference type="PROSITE" id="PS50884">
    <property type="entry name" value="ZF_DOF_2"/>
    <property type="match status" value="1"/>
</dbReference>
<feature type="domain" description="Dof-type" evidence="11">
    <location>
        <begin position="149"/>
        <end position="203"/>
    </location>
</feature>
<gene>
    <name evidence="12" type="ORF">C4D60_Mb04t37260</name>
</gene>
<comment type="subcellular location">
    <subcellularLocation>
        <location evidence="8 9">Nucleus</location>
    </subcellularLocation>
</comment>
<evidence type="ECO:0000259" key="11">
    <source>
        <dbReference type="PROSITE" id="PS50884"/>
    </source>
</evidence>
<protein>
    <recommendedName>
        <fullName evidence="9">Dof zinc finger protein</fullName>
    </recommendedName>
</protein>
<dbReference type="Pfam" id="PF02701">
    <property type="entry name" value="Zn_ribbon_Dof"/>
    <property type="match status" value="1"/>
</dbReference>
<dbReference type="GO" id="GO:0003677">
    <property type="term" value="F:DNA binding"/>
    <property type="evidence" value="ECO:0007669"/>
    <property type="project" value="UniProtKB-UniRule"/>
</dbReference>
<reference evidence="12 13" key="1">
    <citation type="journal article" date="2019" name="Nat. Plants">
        <title>Genome sequencing of Musa balbisiana reveals subgenome evolution and function divergence in polyploid bananas.</title>
        <authorList>
            <person name="Yao X."/>
        </authorList>
    </citation>
    <scope>NUCLEOTIDE SEQUENCE [LARGE SCALE GENOMIC DNA]</scope>
    <source>
        <strain evidence="13">cv. DH-PKW</strain>
        <tissue evidence="12">Leaves</tissue>
    </source>
</reference>
<evidence type="ECO:0000256" key="3">
    <source>
        <dbReference type="ARBA" id="ARBA00022833"/>
    </source>
</evidence>
<keyword evidence="1 9" id="KW-0479">Metal-binding</keyword>
<organism evidence="12 13">
    <name type="scientific">Musa balbisiana</name>
    <name type="common">Banana</name>
    <dbReference type="NCBI Taxonomy" id="52838"/>
    <lineage>
        <taxon>Eukaryota</taxon>
        <taxon>Viridiplantae</taxon>
        <taxon>Streptophyta</taxon>
        <taxon>Embryophyta</taxon>
        <taxon>Tracheophyta</taxon>
        <taxon>Spermatophyta</taxon>
        <taxon>Magnoliopsida</taxon>
        <taxon>Liliopsida</taxon>
        <taxon>Zingiberales</taxon>
        <taxon>Musaceae</taxon>
        <taxon>Musa</taxon>
    </lineage>
</organism>
<evidence type="ECO:0000313" key="13">
    <source>
        <dbReference type="Proteomes" id="UP000317650"/>
    </source>
</evidence>
<dbReference type="PANTHER" id="PTHR31992:SF316">
    <property type="entry name" value="DOF ZINC FINGER PROTEIN DOF1.2"/>
    <property type="match status" value="1"/>
</dbReference>
<keyword evidence="5 8" id="KW-0238">DNA-binding</keyword>
<dbReference type="PANTHER" id="PTHR31992">
    <property type="entry name" value="DOF ZINC FINGER PROTEIN DOF1.4-RELATED"/>
    <property type="match status" value="1"/>
</dbReference>
<evidence type="ECO:0000256" key="9">
    <source>
        <dbReference type="RuleBase" id="RU369094"/>
    </source>
</evidence>
<keyword evidence="4 9" id="KW-0805">Transcription regulation</keyword>
<dbReference type="PROSITE" id="PS01361">
    <property type="entry name" value="ZF_DOF_1"/>
    <property type="match status" value="1"/>
</dbReference>
<evidence type="ECO:0000256" key="5">
    <source>
        <dbReference type="ARBA" id="ARBA00023125"/>
    </source>
</evidence>
<evidence type="ECO:0000313" key="12">
    <source>
        <dbReference type="EMBL" id="THU74802.1"/>
    </source>
</evidence>
<evidence type="ECO:0000256" key="7">
    <source>
        <dbReference type="ARBA" id="ARBA00023242"/>
    </source>
</evidence>
<dbReference type="AlphaFoldDB" id="A0A4S8KHE2"/>
<keyword evidence="3 9" id="KW-0862">Zinc</keyword>
<dbReference type="Proteomes" id="UP000317650">
    <property type="component" value="Chromosome 4"/>
</dbReference>
<feature type="region of interest" description="Disordered" evidence="10">
    <location>
        <begin position="120"/>
        <end position="150"/>
    </location>
</feature>
<dbReference type="EMBL" id="PYDT01000001">
    <property type="protein sequence ID" value="THU74802.1"/>
    <property type="molecule type" value="Genomic_DNA"/>
</dbReference>
<proteinExistence type="predicted"/>
<dbReference type="InterPro" id="IPR045174">
    <property type="entry name" value="Dof"/>
</dbReference>
<keyword evidence="6 9" id="KW-0804">Transcription</keyword>
<feature type="compositionally biased region" description="Low complexity" evidence="10">
    <location>
        <begin position="121"/>
        <end position="132"/>
    </location>
</feature>
<evidence type="ECO:0000256" key="6">
    <source>
        <dbReference type="ARBA" id="ARBA00023163"/>
    </source>
</evidence>
<sequence length="377" mass="41349">MGVECTSLKHHSSHSPPQWPLCSPSTFSVFFMRTDWGQNRALPTRVLHLHTFPPSNTDHGIKEWVGVAERNHPLLISKAVRSCGKRTLPPLLPAVLWMDATQWPQGIGLMKPMEESASSITTTAGGNTCTTARSQEMERRPRPHKEQALGCPRCSSTNTKFCYYNNYSLTQPRYFCKSCRRYWTDGGSLRNVPVGGGSRKNKKSSLISSTTTKSSSSSAAAAALPTASTLFIPPATSLSTSPEAPKFHEARQYLHQHSHPGNTFATVAPLSTMELLKSEMEARNHLGPFMPEYPSGFGLQQLRPPILTFPLDGIARYRSLPGIQANASGKLLFPFEDLRPVVPSINVPDQFHQNKEQGSDPPGFWHGIIGGGGGGSW</sequence>
<evidence type="ECO:0000256" key="1">
    <source>
        <dbReference type="ARBA" id="ARBA00022723"/>
    </source>
</evidence>
<feature type="compositionally biased region" description="Low complexity" evidence="10">
    <location>
        <begin position="204"/>
        <end position="219"/>
    </location>
</feature>
<feature type="compositionally biased region" description="Basic and acidic residues" evidence="10">
    <location>
        <begin position="135"/>
        <end position="147"/>
    </location>
</feature>
<comment type="caution">
    <text evidence="12">The sequence shown here is derived from an EMBL/GenBank/DDBJ whole genome shotgun (WGS) entry which is preliminary data.</text>
</comment>
<dbReference type="GO" id="GO:0003700">
    <property type="term" value="F:DNA-binding transcription factor activity"/>
    <property type="evidence" value="ECO:0007669"/>
    <property type="project" value="UniProtKB-UniRule"/>
</dbReference>
<dbReference type="GO" id="GO:0008270">
    <property type="term" value="F:zinc ion binding"/>
    <property type="evidence" value="ECO:0007669"/>
    <property type="project" value="UniProtKB-KW"/>
</dbReference>
<evidence type="ECO:0000256" key="2">
    <source>
        <dbReference type="ARBA" id="ARBA00022771"/>
    </source>
</evidence>
<feature type="region of interest" description="Disordered" evidence="10">
    <location>
        <begin position="190"/>
        <end position="219"/>
    </location>
</feature>
<dbReference type="GO" id="GO:0005634">
    <property type="term" value="C:nucleus"/>
    <property type="evidence" value="ECO:0007669"/>
    <property type="project" value="UniProtKB-SubCell"/>
</dbReference>
<evidence type="ECO:0000256" key="10">
    <source>
        <dbReference type="SAM" id="MobiDB-lite"/>
    </source>
</evidence>
<name>A0A4S8KHE2_MUSBA</name>
<accession>A0A4S8KHE2</accession>
<dbReference type="InterPro" id="IPR003851">
    <property type="entry name" value="Znf_Dof"/>
</dbReference>
<keyword evidence="7 8" id="KW-0539">Nucleus</keyword>
<comment type="function">
    <text evidence="9">Transcription factor that binds specifically to a 5'-AA[AG]G-3' consensus core sequence.</text>
</comment>
<keyword evidence="13" id="KW-1185">Reference proteome</keyword>
<evidence type="ECO:0000256" key="8">
    <source>
        <dbReference type="PROSITE-ProRule" id="PRU00071"/>
    </source>
</evidence>
<evidence type="ECO:0000256" key="4">
    <source>
        <dbReference type="ARBA" id="ARBA00023015"/>
    </source>
</evidence>